<gene>
    <name evidence="1" type="ORF">HHJ78_06320</name>
</gene>
<sequence>MGRATRRKSVFIVPFHHNPRFLPSFTGFILYPRRKYRIFQGGASTILSLTPIFSQISATARCPYWSTIAKIA</sequence>
<organism evidence="1 2">
    <name type="scientific">Mobiluncus mulieris</name>
    <dbReference type="NCBI Taxonomy" id="2052"/>
    <lineage>
        <taxon>Bacteria</taxon>
        <taxon>Bacillati</taxon>
        <taxon>Actinomycetota</taxon>
        <taxon>Actinomycetes</taxon>
        <taxon>Actinomycetales</taxon>
        <taxon>Actinomycetaceae</taxon>
        <taxon>Mobiluncus</taxon>
    </lineage>
</organism>
<comment type="caution">
    <text evidence="1">The sequence shown here is derived from an EMBL/GenBank/DDBJ whole genome shotgun (WGS) entry which is preliminary data.</text>
</comment>
<dbReference type="AlphaFoldDB" id="A0A7Y0U1C5"/>
<dbReference type="Proteomes" id="UP000578252">
    <property type="component" value="Unassembled WGS sequence"/>
</dbReference>
<protein>
    <submittedName>
        <fullName evidence="1">Hydroxylase</fullName>
    </submittedName>
</protein>
<dbReference type="EMBL" id="JABCUR010000004">
    <property type="protein sequence ID" value="NMW65151.1"/>
    <property type="molecule type" value="Genomic_DNA"/>
</dbReference>
<accession>A0A7Y0U1C5</accession>
<reference evidence="1 2" key="1">
    <citation type="submission" date="2020-04" db="EMBL/GenBank/DDBJ databases">
        <title>Antimicrobial susceptibility and clonality of vaginal-derived multi-drug resistant Mobiluncus isolates in China.</title>
        <authorList>
            <person name="Zhang X."/>
        </authorList>
    </citation>
    <scope>NUCLEOTIDE SEQUENCE [LARGE SCALE GENOMIC DNA]</scope>
    <source>
        <strain evidence="1 2">13</strain>
    </source>
</reference>
<name>A0A7Y0U1C5_9ACTO</name>
<evidence type="ECO:0000313" key="2">
    <source>
        <dbReference type="Proteomes" id="UP000578252"/>
    </source>
</evidence>
<evidence type="ECO:0000313" key="1">
    <source>
        <dbReference type="EMBL" id="NMW65151.1"/>
    </source>
</evidence>
<proteinExistence type="predicted"/>